<accession>A0A6N2SXX9</accession>
<dbReference type="Pfam" id="PF00005">
    <property type="entry name" value="ABC_tran"/>
    <property type="match status" value="1"/>
</dbReference>
<keyword evidence="3 5" id="KW-0067">ATP-binding</keyword>
<dbReference type="InterPro" id="IPR027417">
    <property type="entry name" value="P-loop_NTPase"/>
</dbReference>
<keyword evidence="2" id="KW-0547">Nucleotide-binding</keyword>
<dbReference type="SUPFAM" id="SSF52540">
    <property type="entry name" value="P-loop containing nucleoside triphosphate hydrolases"/>
    <property type="match status" value="1"/>
</dbReference>
<dbReference type="GO" id="GO:0005524">
    <property type="term" value="F:ATP binding"/>
    <property type="evidence" value="ECO:0007669"/>
    <property type="project" value="UniProtKB-KW"/>
</dbReference>
<dbReference type="InterPro" id="IPR017871">
    <property type="entry name" value="ABC_transporter-like_CS"/>
</dbReference>
<dbReference type="EC" id="3.6.3.25" evidence="5"/>
<protein>
    <submittedName>
        <fullName evidence="5">Sulfate/thiosulfate import ATP-binding protein CysA</fullName>
        <ecNumber evidence="5">3.6.3.25</ecNumber>
    </submittedName>
</protein>
<evidence type="ECO:0000256" key="1">
    <source>
        <dbReference type="ARBA" id="ARBA00022448"/>
    </source>
</evidence>
<dbReference type="PANTHER" id="PTHR42788:SF13">
    <property type="entry name" value="ALIPHATIC SULFONATES IMPORT ATP-BINDING PROTEIN SSUB"/>
    <property type="match status" value="1"/>
</dbReference>
<feature type="domain" description="ABC transporter" evidence="4">
    <location>
        <begin position="3"/>
        <end position="193"/>
    </location>
</feature>
<keyword evidence="5" id="KW-0378">Hydrolase</keyword>
<proteinExistence type="predicted"/>
<dbReference type="PANTHER" id="PTHR42788">
    <property type="entry name" value="TAURINE IMPORT ATP-BINDING PROTEIN-RELATED"/>
    <property type="match status" value="1"/>
</dbReference>
<dbReference type="PROSITE" id="PS50893">
    <property type="entry name" value="ABC_TRANSPORTER_2"/>
    <property type="match status" value="1"/>
</dbReference>
<dbReference type="InterPro" id="IPR050166">
    <property type="entry name" value="ABC_transporter_ATP-bind"/>
</dbReference>
<dbReference type="GO" id="GO:0016887">
    <property type="term" value="F:ATP hydrolysis activity"/>
    <property type="evidence" value="ECO:0007669"/>
    <property type="project" value="InterPro"/>
</dbReference>
<dbReference type="PROSITE" id="PS00211">
    <property type="entry name" value="ABC_TRANSPORTER_1"/>
    <property type="match status" value="1"/>
</dbReference>
<keyword evidence="1" id="KW-0813">Transport</keyword>
<evidence type="ECO:0000313" key="5">
    <source>
        <dbReference type="EMBL" id="VYS96395.1"/>
    </source>
</evidence>
<dbReference type="InterPro" id="IPR003593">
    <property type="entry name" value="AAA+_ATPase"/>
</dbReference>
<dbReference type="Gene3D" id="3.40.50.300">
    <property type="entry name" value="P-loop containing nucleotide triphosphate hydrolases"/>
    <property type="match status" value="1"/>
</dbReference>
<organism evidence="5">
    <name type="scientific">uncultured Anaerotruncus sp</name>
    <dbReference type="NCBI Taxonomy" id="905011"/>
    <lineage>
        <taxon>Bacteria</taxon>
        <taxon>Bacillati</taxon>
        <taxon>Bacillota</taxon>
        <taxon>Clostridia</taxon>
        <taxon>Eubacteriales</taxon>
        <taxon>Oscillospiraceae</taxon>
        <taxon>Anaerotruncus</taxon>
        <taxon>environmental samples</taxon>
    </lineage>
</organism>
<reference evidence="5" key="1">
    <citation type="submission" date="2019-11" db="EMBL/GenBank/DDBJ databases">
        <authorList>
            <person name="Feng L."/>
        </authorList>
    </citation>
    <scope>NUCLEOTIDE SEQUENCE</scope>
    <source>
        <strain evidence="5">AundefinedLFYP135</strain>
    </source>
</reference>
<dbReference type="InterPro" id="IPR003439">
    <property type="entry name" value="ABC_transporter-like_ATP-bd"/>
</dbReference>
<dbReference type="EMBL" id="CACRSL010000003">
    <property type="protein sequence ID" value="VYS96395.1"/>
    <property type="molecule type" value="Genomic_DNA"/>
</dbReference>
<evidence type="ECO:0000259" key="4">
    <source>
        <dbReference type="PROSITE" id="PS50893"/>
    </source>
</evidence>
<evidence type="ECO:0000256" key="3">
    <source>
        <dbReference type="ARBA" id="ARBA00022840"/>
    </source>
</evidence>
<gene>
    <name evidence="5" type="primary">cysA</name>
    <name evidence="5" type="ORF">AULFYP135_01093</name>
</gene>
<name>A0A6N2SXX9_9FIRM</name>
<sequence length="194" mass="20931">MDILLTDLSKSFGEKTVLSHLSARFPQGECTGVMGPSGRGKTTLFQILLGLTPPDSGKIEGLDGLRCSAVFQEERLLEGLSALENVAFVLPRGFSREIIGEHLLALGLGGSESLPVRELSGGMRRRVSLARAVLSPSDLLLLDEPFQGLDEATRQKAIKYLLDHRAGRTLLLITHNPADCQDLGCQQLLDLGAQ</sequence>
<dbReference type="AlphaFoldDB" id="A0A6N2SXX9"/>
<dbReference type="SMART" id="SM00382">
    <property type="entry name" value="AAA"/>
    <property type="match status" value="1"/>
</dbReference>
<evidence type="ECO:0000256" key="2">
    <source>
        <dbReference type="ARBA" id="ARBA00022741"/>
    </source>
</evidence>